<gene>
    <name evidence="2" type="ORF">MNBD_PLANCTO02-1139</name>
</gene>
<reference evidence="2" key="1">
    <citation type="submission" date="2018-06" db="EMBL/GenBank/DDBJ databases">
        <authorList>
            <person name="Zhirakovskaya E."/>
        </authorList>
    </citation>
    <scope>NUCLEOTIDE SEQUENCE</scope>
</reference>
<name>A0A3B1DWL4_9ZZZZ</name>
<evidence type="ECO:0000313" key="2">
    <source>
        <dbReference type="EMBL" id="VAX40528.1"/>
    </source>
</evidence>
<dbReference type="Gene3D" id="3.60.21.10">
    <property type="match status" value="1"/>
</dbReference>
<dbReference type="PANTHER" id="PTHR43165:SF1">
    <property type="entry name" value="PHOSPHODIESTERASE MJ0936"/>
    <property type="match status" value="1"/>
</dbReference>
<feature type="domain" description="Calcineurin-like phosphoesterase" evidence="1">
    <location>
        <begin position="1"/>
        <end position="145"/>
    </location>
</feature>
<dbReference type="InterPro" id="IPR053193">
    <property type="entry name" value="MetalloPDE_YfcE-like"/>
</dbReference>
<dbReference type="InterPro" id="IPR024654">
    <property type="entry name" value="Calcineurin-like_PHP_lpxH"/>
</dbReference>
<dbReference type="NCBIfam" id="TIGR00040">
    <property type="entry name" value="yfcE"/>
    <property type="match status" value="1"/>
</dbReference>
<dbReference type="PANTHER" id="PTHR43165">
    <property type="entry name" value="METALLOPHOSPHOESTERASE"/>
    <property type="match status" value="1"/>
</dbReference>
<organism evidence="2">
    <name type="scientific">hydrothermal vent metagenome</name>
    <dbReference type="NCBI Taxonomy" id="652676"/>
    <lineage>
        <taxon>unclassified sequences</taxon>
        <taxon>metagenomes</taxon>
        <taxon>ecological metagenomes</taxon>
    </lineage>
</organism>
<protein>
    <recommendedName>
        <fullName evidence="1">Calcineurin-like phosphoesterase domain-containing protein</fullName>
    </recommendedName>
</protein>
<dbReference type="Pfam" id="PF12850">
    <property type="entry name" value="Metallophos_2"/>
    <property type="match status" value="1"/>
</dbReference>
<dbReference type="SUPFAM" id="SSF56300">
    <property type="entry name" value="Metallo-dependent phosphatases"/>
    <property type="match status" value="1"/>
</dbReference>
<proteinExistence type="predicted"/>
<dbReference type="InterPro" id="IPR029052">
    <property type="entry name" value="Metallo-depent_PP-like"/>
</dbReference>
<accession>A0A3B1DWL4</accession>
<dbReference type="AlphaFoldDB" id="A0A3B1DWL4"/>
<evidence type="ECO:0000259" key="1">
    <source>
        <dbReference type="Pfam" id="PF12850"/>
    </source>
</evidence>
<dbReference type="EMBL" id="UOGL01000454">
    <property type="protein sequence ID" value="VAX40528.1"/>
    <property type="molecule type" value="Genomic_DNA"/>
</dbReference>
<dbReference type="InterPro" id="IPR000979">
    <property type="entry name" value="Phosphodiesterase_MJ0936/Vps29"/>
</dbReference>
<sequence length="150" mass="16518">MKLGIISDTHGDVESAQRGIAELQQHQVDLIIHCGDIGSPEIIPLFNAIPTHFVFGNIDHHSEPLRAAIELHEQTCCGRFGTLELEGKQIAFLHSDDASLFNKTTTNGEYDLVCYGHTHKAKLHSEGKTLVLNPGAMYRTNQYSVAVVVL</sequence>
<feature type="non-terminal residue" evidence="2">
    <location>
        <position position="150"/>
    </location>
</feature>